<feature type="signal peptide" evidence="1">
    <location>
        <begin position="1"/>
        <end position="25"/>
    </location>
</feature>
<dbReference type="InterPro" id="IPR029046">
    <property type="entry name" value="LolA/LolB/LppX"/>
</dbReference>
<dbReference type="RefSeq" id="WP_311704527.1">
    <property type="nucleotide sequence ID" value="NZ_JAVREL010000005.1"/>
</dbReference>
<reference evidence="3" key="1">
    <citation type="submission" date="2023-07" db="EMBL/GenBank/DDBJ databases">
        <title>30 novel species of actinomycetes from the DSMZ collection.</title>
        <authorList>
            <person name="Nouioui I."/>
        </authorList>
    </citation>
    <scope>NUCLEOTIDE SEQUENCE [LARGE SCALE GENOMIC DNA]</scope>
    <source>
        <strain evidence="3">DSM 44938</strain>
    </source>
</reference>
<accession>A0ABU2MS18</accession>
<evidence type="ECO:0000256" key="1">
    <source>
        <dbReference type="SAM" id="SignalP"/>
    </source>
</evidence>
<name>A0ABU2MS18_9ACTN</name>
<dbReference type="SUPFAM" id="SSF89392">
    <property type="entry name" value="Prokaryotic lipoproteins and lipoprotein localization factors"/>
    <property type="match status" value="1"/>
</dbReference>
<feature type="chain" id="PRO_5045882302" description="Lipoprotein" evidence="1">
    <location>
        <begin position="26"/>
        <end position="269"/>
    </location>
</feature>
<keyword evidence="1" id="KW-0732">Signal</keyword>
<dbReference type="Proteomes" id="UP001183246">
    <property type="component" value="Unassembled WGS sequence"/>
</dbReference>
<evidence type="ECO:0000313" key="3">
    <source>
        <dbReference type="Proteomes" id="UP001183246"/>
    </source>
</evidence>
<evidence type="ECO:0000313" key="2">
    <source>
        <dbReference type="EMBL" id="MDT0343404.1"/>
    </source>
</evidence>
<gene>
    <name evidence="2" type="ORF">RM590_12375</name>
</gene>
<dbReference type="PROSITE" id="PS51257">
    <property type="entry name" value="PROKAR_LIPOPROTEIN"/>
    <property type="match status" value="1"/>
</dbReference>
<protein>
    <recommendedName>
        <fullName evidence="4">Lipoprotein</fullName>
    </recommendedName>
</protein>
<evidence type="ECO:0008006" key="4">
    <source>
        <dbReference type="Google" id="ProtNLM"/>
    </source>
</evidence>
<proteinExistence type="predicted"/>
<sequence length="269" mass="28033">MAVWRRERGNGIAPAAVACAAGLLAALLATTGCSGTGAAAEGDAREVIRRAADRLAESGSSRARTAMQMASGGTRITLRGLGGFDYGERTGELRVTLPEGKPVTEVFVPGRLYMKNRGAGVPADKWLRIDITTLPDGNLVTGGATDPITAAELLRGVVTASDLGEAEVNGETLRHFRGVTDIGDAAAAASEQSRDQLLAAVDGFTRTEVPFDAYLDDQGLLRKVRHEFSFANDEAEGIDVASTVVLFDFGAPVEVRLPSAGEVYAGAVA</sequence>
<dbReference type="Gene3D" id="2.50.20.20">
    <property type="match status" value="1"/>
</dbReference>
<comment type="caution">
    <text evidence="2">The sequence shown here is derived from an EMBL/GenBank/DDBJ whole genome shotgun (WGS) entry which is preliminary data.</text>
</comment>
<organism evidence="2 3">
    <name type="scientific">Streptomyces litchfieldiae</name>
    <dbReference type="NCBI Taxonomy" id="3075543"/>
    <lineage>
        <taxon>Bacteria</taxon>
        <taxon>Bacillati</taxon>
        <taxon>Actinomycetota</taxon>
        <taxon>Actinomycetes</taxon>
        <taxon>Kitasatosporales</taxon>
        <taxon>Streptomycetaceae</taxon>
        <taxon>Streptomyces</taxon>
    </lineage>
</organism>
<dbReference type="EMBL" id="JAVREL010000005">
    <property type="protein sequence ID" value="MDT0343404.1"/>
    <property type="molecule type" value="Genomic_DNA"/>
</dbReference>
<keyword evidence="3" id="KW-1185">Reference proteome</keyword>